<comment type="caution">
    <text evidence="8">The sequence shown here is derived from an EMBL/GenBank/DDBJ whole genome shotgun (WGS) entry which is preliminary data.</text>
</comment>
<evidence type="ECO:0000313" key="8">
    <source>
        <dbReference type="EMBL" id="PYI53389.1"/>
    </source>
</evidence>
<comment type="subcellular location">
    <subcellularLocation>
        <location evidence="1">Membrane</location>
        <topology evidence="1">Multi-pass membrane protein</topology>
    </subcellularLocation>
</comment>
<dbReference type="Proteomes" id="UP000247476">
    <property type="component" value="Unassembled WGS sequence"/>
</dbReference>
<feature type="transmembrane region" description="Helical" evidence="6">
    <location>
        <begin position="732"/>
        <end position="761"/>
    </location>
</feature>
<comment type="similarity">
    <text evidence="2">Belongs to the oxidase-dependent Fe transporter (OFeT) (TC 9.A.10.1) family.</text>
</comment>
<gene>
    <name evidence="8" type="ORF">DLM86_16545</name>
</gene>
<name>A0A2V5K2F2_9BACL</name>
<reference evidence="8 9" key="1">
    <citation type="submission" date="2018-05" db="EMBL/GenBank/DDBJ databases">
        <title>Paenibacillus flagellatus sp. nov., isolated from selenium mineral soil.</title>
        <authorList>
            <person name="Dai X."/>
        </authorList>
    </citation>
    <scope>NUCLEOTIDE SEQUENCE [LARGE SCALE GENOMIC DNA]</scope>
    <source>
        <strain evidence="8 9">DXL2</strain>
    </source>
</reference>
<feature type="transmembrane region" description="Helical" evidence="6">
    <location>
        <begin position="690"/>
        <end position="712"/>
    </location>
</feature>
<dbReference type="GO" id="GO:0015093">
    <property type="term" value="F:ferrous iron transmembrane transporter activity"/>
    <property type="evidence" value="ECO:0007669"/>
    <property type="project" value="TreeGrafter"/>
</dbReference>
<dbReference type="GO" id="GO:0033573">
    <property type="term" value="C:high-affinity iron permease complex"/>
    <property type="evidence" value="ECO:0007669"/>
    <property type="project" value="InterPro"/>
</dbReference>
<feature type="transmembrane region" description="Helical" evidence="6">
    <location>
        <begin position="580"/>
        <end position="598"/>
    </location>
</feature>
<dbReference type="RefSeq" id="WP_110841161.1">
    <property type="nucleotide sequence ID" value="NZ_QJVJ01000007.1"/>
</dbReference>
<dbReference type="OrthoDB" id="8215804at2"/>
<keyword evidence="7" id="KW-0732">Signal</keyword>
<evidence type="ECO:0000256" key="7">
    <source>
        <dbReference type="SAM" id="SignalP"/>
    </source>
</evidence>
<evidence type="ECO:0000256" key="1">
    <source>
        <dbReference type="ARBA" id="ARBA00004141"/>
    </source>
</evidence>
<evidence type="ECO:0000256" key="4">
    <source>
        <dbReference type="ARBA" id="ARBA00022989"/>
    </source>
</evidence>
<protein>
    <submittedName>
        <fullName evidence="8">Iron permease</fullName>
    </submittedName>
</protein>
<evidence type="ECO:0000256" key="5">
    <source>
        <dbReference type="ARBA" id="ARBA00023136"/>
    </source>
</evidence>
<evidence type="ECO:0000256" key="2">
    <source>
        <dbReference type="ARBA" id="ARBA00008333"/>
    </source>
</evidence>
<evidence type="ECO:0000256" key="6">
    <source>
        <dbReference type="SAM" id="Phobius"/>
    </source>
</evidence>
<dbReference type="Pfam" id="PF03239">
    <property type="entry name" value="FTR1"/>
    <property type="match status" value="1"/>
</dbReference>
<organism evidence="8 9">
    <name type="scientific">Paenibacillus flagellatus</name>
    <dbReference type="NCBI Taxonomy" id="2211139"/>
    <lineage>
        <taxon>Bacteria</taxon>
        <taxon>Bacillati</taxon>
        <taxon>Bacillota</taxon>
        <taxon>Bacilli</taxon>
        <taxon>Bacillales</taxon>
        <taxon>Paenibacillaceae</taxon>
        <taxon>Paenibacillus</taxon>
    </lineage>
</organism>
<evidence type="ECO:0000256" key="3">
    <source>
        <dbReference type="ARBA" id="ARBA00022692"/>
    </source>
</evidence>
<dbReference type="InterPro" id="IPR004923">
    <property type="entry name" value="FTR1/Fip1/EfeU"/>
</dbReference>
<feature type="transmembrane region" description="Helical" evidence="6">
    <location>
        <begin position="546"/>
        <end position="568"/>
    </location>
</feature>
<keyword evidence="5 6" id="KW-0472">Membrane</keyword>
<keyword evidence="4 6" id="KW-1133">Transmembrane helix</keyword>
<feature type="chain" id="PRO_5039630595" evidence="7">
    <location>
        <begin position="25"/>
        <end position="777"/>
    </location>
</feature>
<keyword evidence="9" id="KW-1185">Reference proteome</keyword>
<dbReference type="PANTHER" id="PTHR31632:SF2">
    <property type="entry name" value="PLASMA MEMBRANE IRON PERMEASE"/>
    <property type="match status" value="1"/>
</dbReference>
<feature type="transmembrane region" description="Helical" evidence="6">
    <location>
        <begin position="657"/>
        <end position="678"/>
    </location>
</feature>
<accession>A0A2V5K2F2</accession>
<feature type="signal peptide" evidence="7">
    <location>
        <begin position="1"/>
        <end position="24"/>
    </location>
</feature>
<keyword evidence="3 6" id="KW-0812">Transmembrane</keyword>
<evidence type="ECO:0000313" key="9">
    <source>
        <dbReference type="Proteomes" id="UP000247476"/>
    </source>
</evidence>
<dbReference type="EMBL" id="QJVJ01000007">
    <property type="protein sequence ID" value="PYI53389.1"/>
    <property type="molecule type" value="Genomic_DNA"/>
</dbReference>
<proteinExistence type="inferred from homology"/>
<sequence>MRNYLVSMAAAFLLLGALSASVFGAGDPAAPAEAVRSVQTDLSRAAAGLALDAEDAKAKLTRAERTYRGELAGAFASGGGSEAAARASEGFAAANEAASTGNEPGLAAAAAEIRTALLAGGYSLALESIARGDAGAAAGWLQLREYRPTSRFAQPNTDASLAIDEWTKGAASASDAAARVKADLLDAYQARLTKALQDAKDAEAKRFATRQAEHAASARGYFRILAPAYAEQRGDAAARKATAALDGLLAAALAGKPIGEPLAAVESELRGFRAAPLSLDEKKRLAGQLKRFASLVAVEYGRGVGGGKVLKDFEIVEASSFHTAALNAFQDLRETLEASNPSAAADIERLLNELKAILDAAAAQTSVAPASAVDEAVGKLSKAVTDAVPADWLAHSVAGDFDAVSALLDQMESAVQAGQYDRAESARLEAYAIMESGPEPRIVAFAPSFKPIIEGLFWNGVQPYKGLADLIARRASSEEIRGVRLQLDQELAKAQEAIGGGHSSRTAVAFNTATIVFREGLEAVLILAALMAGLQRGEYSHMRRPLWWGALGALGATVLTWFLARGVLASLARFGEHLEAIVSLIAVAVLLLITNWFFHKTYWTGWLQSFQKRKGRIVKGDIGQWIGMVTLGFTSIYREGFETVLFLQAMVLDAGPGAVGGGIALGMTGVVLVGLLLFLIQVKLPYKKMLVVTGVMIGSVLLTMVGTTTHVFQVVGWLPLHPIRSYEFPYWISLWFGVYATWEGIVLQIASFVFVVGSYYLARGLQRRGKREPVPAS</sequence>
<dbReference type="AlphaFoldDB" id="A0A2V5K2F2"/>
<dbReference type="PANTHER" id="PTHR31632">
    <property type="entry name" value="IRON TRANSPORTER FTH1"/>
    <property type="match status" value="1"/>
</dbReference>